<reference evidence="9 10" key="1">
    <citation type="submission" date="2020-08" db="EMBL/GenBank/DDBJ databases">
        <title>Sequencing the genomes of 1000 actinobacteria strains.</title>
        <authorList>
            <person name="Klenk H.-P."/>
        </authorList>
    </citation>
    <scope>NUCLEOTIDE SEQUENCE [LARGE SCALE GENOMIC DNA]</scope>
    <source>
        <strain evidence="9 10">DSM 43851</strain>
    </source>
</reference>
<feature type="transmembrane region" description="Helical" evidence="8">
    <location>
        <begin position="401"/>
        <end position="423"/>
    </location>
</feature>
<evidence type="ECO:0000256" key="4">
    <source>
        <dbReference type="ARBA" id="ARBA00022692"/>
    </source>
</evidence>
<dbReference type="Pfam" id="PF02133">
    <property type="entry name" value="Transp_cyt_pur"/>
    <property type="match status" value="1"/>
</dbReference>
<comment type="caution">
    <text evidence="9">The sequence shown here is derived from an EMBL/GenBank/DDBJ whole genome shotgun (WGS) entry which is preliminary data.</text>
</comment>
<feature type="transmembrane region" description="Helical" evidence="8">
    <location>
        <begin position="329"/>
        <end position="349"/>
    </location>
</feature>
<evidence type="ECO:0000313" key="10">
    <source>
        <dbReference type="Proteomes" id="UP000585638"/>
    </source>
</evidence>
<feature type="transmembrane region" description="Helical" evidence="8">
    <location>
        <begin position="295"/>
        <end position="317"/>
    </location>
</feature>
<keyword evidence="6 7" id="KW-0472">Membrane</keyword>
<evidence type="ECO:0000256" key="2">
    <source>
        <dbReference type="ARBA" id="ARBA00008974"/>
    </source>
</evidence>
<feature type="transmembrane region" description="Helical" evidence="8">
    <location>
        <begin position="241"/>
        <end position="264"/>
    </location>
</feature>
<dbReference type="RefSeq" id="WP_184860941.1">
    <property type="nucleotide sequence ID" value="NZ_JACHIR010000001.1"/>
</dbReference>
<evidence type="ECO:0000256" key="8">
    <source>
        <dbReference type="SAM" id="Phobius"/>
    </source>
</evidence>
<keyword evidence="3 7" id="KW-0813">Transport</keyword>
<dbReference type="PANTHER" id="PTHR31806:SF1">
    <property type="entry name" value="PURINE-CYTOSINE PERMEASE FCY2-RELATED"/>
    <property type="match status" value="1"/>
</dbReference>
<dbReference type="InterPro" id="IPR001248">
    <property type="entry name" value="Pur-cyt_permease"/>
</dbReference>
<evidence type="ECO:0000256" key="5">
    <source>
        <dbReference type="ARBA" id="ARBA00022989"/>
    </source>
</evidence>
<dbReference type="GO" id="GO:0022857">
    <property type="term" value="F:transmembrane transporter activity"/>
    <property type="evidence" value="ECO:0007669"/>
    <property type="project" value="InterPro"/>
</dbReference>
<dbReference type="EMBL" id="JACHIR010000001">
    <property type="protein sequence ID" value="MBB5891073.1"/>
    <property type="molecule type" value="Genomic_DNA"/>
</dbReference>
<comment type="similarity">
    <text evidence="2 7">Belongs to the purine-cytosine permease (2.A.39) family.</text>
</comment>
<dbReference type="GO" id="GO:0005886">
    <property type="term" value="C:plasma membrane"/>
    <property type="evidence" value="ECO:0007669"/>
    <property type="project" value="TreeGrafter"/>
</dbReference>
<gene>
    <name evidence="9" type="ORF">BJ998_002269</name>
</gene>
<evidence type="ECO:0000313" key="9">
    <source>
        <dbReference type="EMBL" id="MBB5891073.1"/>
    </source>
</evidence>
<keyword evidence="10" id="KW-1185">Reference proteome</keyword>
<dbReference type="Proteomes" id="UP000585638">
    <property type="component" value="Unassembled WGS sequence"/>
</dbReference>
<feature type="transmembrane region" description="Helical" evidence="8">
    <location>
        <begin position="30"/>
        <end position="54"/>
    </location>
</feature>
<accession>A0A7W9KEE7</accession>
<feature type="transmembrane region" description="Helical" evidence="8">
    <location>
        <begin position="443"/>
        <end position="465"/>
    </location>
</feature>
<feature type="transmembrane region" description="Helical" evidence="8">
    <location>
        <begin position="138"/>
        <end position="160"/>
    </location>
</feature>
<evidence type="ECO:0000256" key="6">
    <source>
        <dbReference type="ARBA" id="ARBA00023136"/>
    </source>
</evidence>
<evidence type="ECO:0000256" key="1">
    <source>
        <dbReference type="ARBA" id="ARBA00004141"/>
    </source>
</evidence>
<comment type="subcellular location">
    <subcellularLocation>
        <location evidence="1">Membrane</location>
        <topology evidence="1">Multi-pass membrane protein</topology>
    </subcellularLocation>
</comment>
<feature type="transmembrane region" description="Helical" evidence="8">
    <location>
        <begin position="172"/>
        <end position="193"/>
    </location>
</feature>
<feature type="transmembrane region" description="Helical" evidence="8">
    <location>
        <begin position="205"/>
        <end position="229"/>
    </location>
</feature>
<feature type="transmembrane region" description="Helical" evidence="8">
    <location>
        <begin position="60"/>
        <end position="82"/>
    </location>
</feature>
<proteinExistence type="inferred from homology"/>
<evidence type="ECO:0000256" key="7">
    <source>
        <dbReference type="PIRNR" id="PIRNR002744"/>
    </source>
</evidence>
<dbReference type="PIRSF" id="PIRSF002744">
    <property type="entry name" value="Pur-cyt_permease"/>
    <property type="match status" value="1"/>
</dbReference>
<sequence>MVTVDRTAVEQRGIEHVPDEERYGTPSRQFWVWSAANLSMLPVGYGLFVVAVGLNWWQAMLAVVIGIALSYPLVGAVAIAGTRGGAPAMMLSRASFGVLGSRLPTLITWFTVVGWETVSVALGALATRTVLERLSPGLGGTAMVALAFAVIALGTIVLGVYGYHVIQRVQRWLTLITALVTVVYLIVVLPRLHFDLSGARTGSGVIFLGGIVLVMAGTGLGWLAAGADYSRYLPRSTPSRAILGWTAAGGGVTQGLLVLVGVLLSTSDPVLAGAVAKDPIGALAAQAPTWFLVPYLISVIISVTAAGAVDLYSSGLVLQAIGVRLPRPVTAGIDGVLMIIGGVYMVFIAPTFASVFTAFLLITGVAASAWAAVFLVDLLMHRRDGYDTAALDDVNGRYGRFNWAGIGSMVVGTVVGLGLVTSADPHLAVITAFLMPSGIANSPLAMTNLGIVLGFLLSGVLYAVLTLRTRTAAPKESTPQAVAG</sequence>
<keyword evidence="5 8" id="KW-1133">Transmembrane helix</keyword>
<name>A0A7W9KEE7_9PSEU</name>
<feature type="transmembrane region" description="Helical" evidence="8">
    <location>
        <begin position="355"/>
        <end position="380"/>
    </location>
</feature>
<dbReference type="Gene3D" id="1.10.4160.10">
    <property type="entry name" value="Hydantoin permease"/>
    <property type="match status" value="1"/>
</dbReference>
<dbReference type="AlphaFoldDB" id="A0A7W9KEE7"/>
<organism evidence="9 10">
    <name type="scientific">Kutzneria kofuensis</name>
    <dbReference type="NCBI Taxonomy" id="103725"/>
    <lineage>
        <taxon>Bacteria</taxon>
        <taxon>Bacillati</taxon>
        <taxon>Actinomycetota</taxon>
        <taxon>Actinomycetes</taxon>
        <taxon>Pseudonocardiales</taxon>
        <taxon>Pseudonocardiaceae</taxon>
        <taxon>Kutzneria</taxon>
    </lineage>
</organism>
<dbReference type="PANTHER" id="PTHR31806">
    <property type="entry name" value="PURINE-CYTOSINE PERMEASE FCY2-RELATED"/>
    <property type="match status" value="1"/>
</dbReference>
<keyword evidence="4 8" id="KW-0812">Transmembrane</keyword>
<protein>
    <submittedName>
        <fullName evidence="9">Purine-cytosine permease-like protein</fullName>
    </submittedName>
</protein>
<evidence type="ECO:0000256" key="3">
    <source>
        <dbReference type="ARBA" id="ARBA00022448"/>
    </source>
</evidence>
<dbReference type="InterPro" id="IPR026030">
    <property type="entry name" value="Pur-cyt_permease_Fcy2/21/22"/>
</dbReference>